<evidence type="ECO:0000256" key="1">
    <source>
        <dbReference type="ARBA" id="ARBA00010052"/>
    </source>
</evidence>
<proteinExistence type="inferred from homology"/>
<name>A0A8J6H9Z9_TENMO</name>
<dbReference type="GO" id="GO:0004521">
    <property type="term" value="F:RNA endonuclease activity"/>
    <property type="evidence" value="ECO:0007669"/>
    <property type="project" value="TreeGrafter"/>
</dbReference>
<dbReference type="InterPro" id="IPR040255">
    <property type="entry name" value="Non-specific_endonuclease"/>
</dbReference>
<evidence type="ECO:0000256" key="3">
    <source>
        <dbReference type="ARBA" id="ARBA00022759"/>
    </source>
</evidence>
<evidence type="ECO:0000313" key="5">
    <source>
        <dbReference type="EMBL" id="KAH0810733.1"/>
    </source>
</evidence>
<sequence length="226" mass="25698">MARTSCNRGQGQIIQFGLMMDQFVSKLKACLDPAHRRLFWTQYYLGQRGSCVDDSKATFSWPKDFFERLNPEQDVEVFSDFENNQLSPICDFDVDESVMALFYVNADSEGKVLDEGNWRALERGLRDVVNNGEENLVKVITGAVGNSFLVEDKLTSPRYFFKVVVHESGEKEVYVGDSSSEDDHIVCETVISDCGWPDRSKGRIYCCKLDDQLLSQLGLEPDDLLF</sequence>
<dbReference type="PANTHER" id="PTHR13966:SF17">
    <property type="entry name" value="ENDONUCLEASE-RELATED"/>
    <property type="match status" value="1"/>
</dbReference>
<dbReference type="GO" id="GO:0005743">
    <property type="term" value="C:mitochondrial inner membrane"/>
    <property type="evidence" value="ECO:0007669"/>
    <property type="project" value="TreeGrafter"/>
</dbReference>
<evidence type="ECO:0000313" key="6">
    <source>
        <dbReference type="Proteomes" id="UP000719412"/>
    </source>
</evidence>
<keyword evidence="2" id="KW-0540">Nuclease</keyword>
<dbReference type="InterPro" id="IPR044929">
    <property type="entry name" value="DNA/RNA_non-sp_Endonuclease_sf"/>
</dbReference>
<dbReference type="InterPro" id="IPR001604">
    <property type="entry name" value="Endo_G_ENPP1-like_dom"/>
</dbReference>
<dbReference type="Proteomes" id="UP000719412">
    <property type="component" value="Unassembled WGS sequence"/>
</dbReference>
<keyword evidence="3" id="KW-0255">Endonuclease</keyword>
<dbReference type="GO" id="GO:0006309">
    <property type="term" value="P:apoptotic DNA fragmentation"/>
    <property type="evidence" value="ECO:0007669"/>
    <property type="project" value="TreeGrafter"/>
</dbReference>
<gene>
    <name evidence="5" type="ORF">GEV33_012058</name>
</gene>
<reference evidence="5" key="2">
    <citation type="submission" date="2021-08" db="EMBL/GenBank/DDBJ databases">
        <authorList>
            <person name="Eriksson T."/>
        </authorList>
    </citation>
    <scope>NUCLEOTIDE SEQUENCE</scope>
    <source>
        <strain evidence="5">Stoneville</strain>
        <tissue evidence="5">Whole head</tissue>
    </source>
</reference>
<dbReference type="InterPro" id="IPR044925">
    <property type="entry name" value="His-Me_finger_sf"/>
</dbReference>
<dbReference type="AlphaFoldDB" id="A0A8J6H9Z9"/>
<evidence type="ECO:0000259" key="4">
    <source>
        <dbReference type="Pfam" id="PF01223"/>
    </source>
</evidence>
<dbReference type="GO" id="GO:0046872">
    <property type="term" value="F:metal ion binding"/>
    <property type="evidence" value="ECO:0007669"/>
    <property type="project" value="InterPro"/>
</dbReference>
<reference evidence="5" key="1">
    <citation type="journal article" date="2020" name="J Insects Food Feed">
        <title>The yellow mealworm (Tenebrio molitor) genome: a resource for the emerging insects as food and feed industry.</title>
        <authorList>
            <person name="Eriksson T."/>
            <person name="Andere A."/>
            <person name="Kelstrup H."/>
            <person name="Emery V."/>
            <person name="Picard C."/>
        </authorList>
    </citation>
    <scope>NUCLEOTIDE SEQUENCE</scope>
    <source>
        <strain evidence="5">Stoneville</strain>
        <tissue evidence="5">Whole head</tissue>
    </source>
</reference>
<dbReference type="EMBL" id="JABDTM020027301">
    <property type="protein sequence ID" value="KAH0810733.1"/>
    <property type="molecule type" value="Genomic_DNA"/>
</dbReference>
<dbReference type="GO" id="GO:0005634">
    <property type="term" value="C:nucleus"/>
    <property type="evidence" value="ECO:0007669"/>
    <property type="project" value="TreeGrafter"/>
</dbReference>
<dbReference type="Gene3D" id="3.40.570.10">
    <property type="entry name" value="Extracellular Endonuclease, subunit A"/>
    <property type="match status" value="1"/>
</dbReference>
<protein>
    <recommendedName>
        <fullName evidence="4">DNA/RNA non-specific endonuclease/pyrophosphatase/phosphodiesterase domain-containing protein</fullName>
    </recommendedName>
</protein>
<comment type="similarity">
    <text evidence="1">Belongs to the DNA/RNA non-specific endonuclease family.</text>
</comment>
<dbReference type="Pfam" id="PF01223">
    <property type="entry name" value="Endonuclease_NS"/>
    <property type="match status" value="1"/>
</dbReference>
<dbReference type="GO" id="GO:0000014">
    <property type="term" value="F:single-stranded DNA endodeoxyribonuclease activity"/>
    <property type="evidence" value="ECO:0007669"/>
    <property type="project" value="TreeGrafter"/>
</dbReference>
<comment type="caution">
    <text evidence="5">The sequence shown here is derived from an EMBL/GenBank/DDBJ whole genome shotgun (WGS) entry which is preliminary data.</text>
</comment>
<accession>A0A8J6H9Z9</accession>
<dbReference type="GO" id="GO:0003676">
    <property type="term" value="F:nucleic acid binding"/>
    <property type="evidence" value="ECO:0007669"/>
    <property type="project" value="InterPro"/>
</dbReference>
<keyword evidence="6" id="KW-1185">Reference proteome</keyword>
<feature type="domain" description="DNA/RNA non-specific endonuclease/pyrophosphatase/phosphodiesterase" evidence="4">
    <location>
        <begin position="103"/>
        <end position="181"/>
    </location>
</feature>
<dbReference type="PANTHER" id="PTHR13966">
    <property type="entry name" value="ENDONUCLEASE RELATED"/>
    <property type="match status" value="1"/>
</dbReference>
<dbReference type="SUPFAM" id="SSF54060">
    <property type="entry name" value="His-Me finger endonucleases"/>
    <property type="match status" value="1"/>
</dbReference>
<organism evidence="5 6">
    <name type="scientific">Tenebrio molitor</name>
    <name type="common">Yellow mealworm beetle</name>
    <dbReference type="NCBI Taxonomy" id="7067"/>
    <lineage>
        <taxon>Eukaryota</taxon>
        <taxon>Metazoa</taxon>
        <taxon>Ecdysozoa</taxon>
        <taxon>Arthropoda</taxon>
        <taxon>Hexapoda</taxon>
        <taxon>Insecta</taxon>
        <taxon>Pterygota</taxon>
        <taxon>Neoptera</taxon>
        <taxon>Endopterygota</taxon>
        <taxon>Coleoptera</taxon>
        <taxon>Polyphaga</taxon>
        <taxon>Cucujiformia</taxon>
        <taxon>Tenebrionidae</taxon>
        <taxon>Tenebrio</taxon>
    </lineage>
</organism>
<keyword evidence="3" id="KW-0378">Hydrolase</keyword>
<evidence type="ECO:0000256" key="2">
    <source>
        <dbReference type="ARBA" id="ARBA00022722"/>
    </source>
</evidence>